<proteinExistence type="predicted"/>
<gene>
    <name evidence="1" type="ORF">ACH5RR_015568</name>
</gene>
<dbReference type="EMBL" id="JBJUIK010000007">
    <property type="protein sequence ID" value="KAL3522734.1"/>
    <property type="molecule type" value="Genomic_DNA"/>
</dbReference>
<protein>
    <submittedName>
        <fullName evidence="1">Uncharacterized protein</fullName>
    </submittedName>
</protein>
<sequence>METTLVAVVPLPGSSGMAREKTAILTLAEKDLRPIFSSITRTTGEPNKTLDKQVGSLPLVKPNTRNTILGQQEVSVPIAKVSNESQHISKCFPLTDVHSQGSQLAPATSY</sequence>
<comment type="caution">
    <text evidence="1">The sequence shown here is derived from an EMBL/GenBank/DDBJ whole genome shotgun (WGS) entry which is preliminary data.</text>
</comment>
<accession>A0ABD2ZTK5</accession>
<name>A0ABD2ZTK5_9GENT</name>
<evidence type="ECO:0000313" key="1">
    <source>
        <dbReference type="EMBL" id="KAL3522734.1"/>
    </source>
</evidence>
<evidence type="ECO:0000313" key="2">
    <source>
        <dbReference type="Proteomes" id="UP001630127"/>
    </source>
</evidence>
<dbReference type="Proteomes" id="UP001630127">
    <property type="component" value="Unassembled WGS sequence"/>
</dbReference>
<dbReference type="AlphaFoldDB" id="A0ABD2ZTK5"/>
<organism evidence="1 2">
    <name type="scientific">Cinchona calisaya</name>
    <dbReference type="NCBI Taxonomy" id="153742"/>
    <lineage>
        <taxon>Eukaryota</taxon>
        <taxon>Viridiplantae</taxon>
        <taxon>Streptophyta</taxon>
        <taxon>Embryophyta</taxon>
        <taxon>Tracheophyta</taxon>
        <taxon>Spermatophyta</taxon>
        <taxon>Magnoliopsida</taxon>
        <taxon>eudicotyledons</taxon>
        <taxon>Gunneridae</taxon>
        <taxon>Pentapetalae</taxon>
        <taxon>asterids</taxon>
        <taxon>lamiids</taxon>
        <taxon>Gentianales</taxon>
        <taxon>Rubiaceae</taxon>
        <taxon>Cinchonoideae</taxon>
        <taxon>Cinchoneae</taxon>
        <taxon>Cinchona</taxon>
    </lineage>
</organism>
<reference evidence="1 2" key="1">
    <citation type="submission" date="2024-11" db="EMBL/GenBank/DDBJ databases">
        <title>A near-complete genome assembly of Cinchona calisaya.</title>
        <authorList>
            <person name="Lian D.C."/>
            <person name="Zhao X.W."/>
            <person name="Wei L."/>
        </authorList>
    </citation>
    <scope>NUCLEOTIDE SEQUENCE [LARGE SCALE GENOMIC DNA]</scope>
    <source>
        <tissue evidence="1">Nenye</tissue>
    </source>
</reference>
<keyword evidence="2" id="KW-1185">Reference proteome</keyword>